<dbReference type="SMART" id="SM00465">
    <property type="entry name" value="GIYc"/>
    <property type="match status" value="1"/>
</dbReference>
<keyword evidence="3" id="KW-0228">DNA excision</keyword>
<evidence type="ECO:0000313" key="10">
    <source>
        <dbReference type="Proteomes" id="UP000033428"/>
    </source>
</evidence>
<dbReference type="GO" id="GO:0009432">
    <property type="term" value="P:SOS response"/>
    <property type="evidence" value="ECO:0007669"/>
    <property type="project" value="UniProtKB-KW"/>
</dbReference>
<dbReference type="PATRIC" id="fig|1609969.3.peg.2672"/>
<dbReference type="InterPro" id="IPR035901">
    <property type="entry name" value="GIY-YIG_endonuc_sf"/>
</dbReference>
<accession>A0A0F0CQB6</accession>
<evidence type="ECO:0000256" key="4">
    <source>
        <dbReference type="ARBA" id="ARBA00022881"/>
    </source>
</evidence>
<organism evidence="9 10">
    <name type="scientific">Candidatus Omnitrophus magneticus</name>
    <dbReference type="NCBI Taxonomy" id="1609969"/>
    <lineage>
        <taxon>Bacteria</taxon>
        <taxon>Pseudomonadati</taxon>
        <taxon>Candidatus Omnitrophota</taxon>
        <taxon>Candidatus Omnitrophus</taxon>
    </lineage>
</organism>
<dbReference type="InterPro" id="IPR047296">
    <property type="entry name" value="GIY-YIG_UvrC_Cho"/>
</dbReference>
<evidence type="ECO:0000259" key="8">
    <source>
        <dbReference type="PROSITE" id="PS50165"/>
    </source>
</evidence>
<dbReference type="EMBL" id="JYNY01000516">
    <property type="protein sequence ID" value="KJJ83630.1"/>
    <property type="molecule type" value="Genomic_DNA"/>
</dbReference>
<sequence>MNKSLFEKIKNLPESPGVYIFLNSKGDTIYVGKAKVLKRRVSSYFQASRARDSRLELLISEIDDIKFITATSEVEAFIYEAGLIKDYKPRFNIELKDDKSYPFLSLTINEKYPRLIITRDRKNDGTLYFGPYTDVKLLRSAISFMKKIFPLRTCVSLKKKVCLEYHIGLCSGPCENKISKIDYDVIVSQLRKFLEGKKNDLINLLENEMRDFSKQKEYEKALAVKKRIEILTIVSGARNYTSGPVSGELEELKAVLDMSNLPLRIECFDISNIQGARAVGSMVKFIDAKPCKKEYRLFKIKTVKTVDDYSMMREVVHRRYSRLLRENALLPSLILIDGGKGHLAVVKDELDSMGIKDIPLASIAKEFNHIYVPYKPAPIRISRGSLALLLIQRIRDEAHRFAVTYHRKLRNKKVFETNLLEIKGIGKAKERFLLEKFGDIASIKNASLEDLEKSGLDKNTARRVFDYFSALPPKVRSKSSKTIVKNF</sequence>
<dbReference type="Proteomes" id="UP000033428">
    <property type="component" value="Unassembled WGS sequence"/>
</dbReference>
<dbReference type="Pfam" id="PF01541">
    <property type="entry name" value="GIY-YIG"/>
    <property type="match status" value="1"/>
</dbReference>
<proteinExistence type="predicted"/>
<gene>
    <name evidence="9" type="ORF">OMAG_002489</name>
</gene>
<feature type="domain" description="UvrC family homology region profile" evidence="8">
    <location>
        <begin position="238"/>
        <end position="348"/>
    </location>
</feature>
<evidence type="ECO:0000256" key="3">
    <source>
        <dbReference type="ARBA" id="ARBA00022769"/>
    </source>
</evidence>
<dbReference type="InterPro" id="IPR050066">
    <property type="entry name" value="UvrABC_protein_C"/>
</dbReference>
<dbReference type="PROSITE" id="PS50165">
    <property type="entry name" value="UVRC"/>
    <property type="match status" value="1"/>
</dbReference>
<dbReference type="GO" id="GO:0006289">
    <property type="term" value="P:nucleotide-excision repair"/>
    <property type="evidence" value="ECO:0007669"/>
    <property type="project" value="InterPro"/>
</dbReference>
<dbReference type="CDD" id="cd10434">
    <property type="entry name" value="GIY-YIG_UvrC_Cho"/>
    <property type="match status" value="1"/>
</dbReference>
<dbReference type="PROSITE" id="PS50164">
    <property type="entry name" value="GIY_YIG"/>
    <property type="match status" value="1"/>
</dbReference>
<comment type="caution">
    <text evidence="9">The sequence shown here is derived from an EMBL/GenBank/DDBJ whole genome shotgun (WGS) entry which is preliminary data.</text>
</comment>
<dbReference type="GO" id="GO:0009381">
    <property type="term" value="F:excinuclease ABC activity"/>
    <property type="evidence" value="ECO:0007669"/>
    <property type="project" value="InterPro"/>
</dbReference>
<dbReference type="SUPFAM" id="SSF46600">
    <property type="entry name" value="C-terminal UvrC-binding domain of UvrB"/>
    <property type="match status" value="1"/>
</dbReference>
<dbReference type="Gene3D" id="3.40.1440.10">
    <property type="entry name" value="GIY-YIG endonuclease"/>
    <property type="match status" value="1"/>
</dbReference>
<dbReference type="InterPro" id="IPR001162">
    <property type="entry name" value="UvrC_RNase_H_dom"/>
</dbReference>
<evidence type="ECO:0000256" key="6">
    <source>
        <dbReference type="ARBA" id="ARBA00023236"/>
    </source>
</evidence>
<dbReference type="AlphaFoldDB" id="A0A0F0CQB6"/>
<keyword evidence="2" id="KW-0227">DNA damage</keyword>
<evidence type="ECO:0000313" key="9">
    <source>
        <dbReference type="EMBL" id="KJJ83630.1"/>
    </source>
</evidence>
<dbReference type="Gene3D" id="3.30.420.340">
    <property type="entry name" value="UvrC, RNAse H endonuclease domain"/>
    <property type="match status" value="1"/>
</dbReference>
<keyword evidence="4" id="KW-0267">Excision nuclease</keyword>
<keyword evidence="6" id="KW-0742">SOS response</keyword>
<evidence type="ECO:0000256" key="5">
    <source>
        <dbReference type="ARBA" id="ARBA00023204"/>
    </source>
</evidence>
<evidence type="ECO:0000259" key="7">
    <source>
        <dbReference type="PROSITE" id="PS50164"/>
    </source>
</evidence>
<dbReference type="InterPro" id="IPR036876">
    <property type="entry name" value="UVR_dom_sf"/>
</dbReference>
<dbReference type="GO" id="GO:0009380">
    <property type="term" value="C:excinuclease repair complex"/>
    <property type="evidence" value="ECO:0007669"/>
    <property type="project" value="TreeGrafter"/>
</dbReference>
<dbReference type="Pfam" id="PF14520">
    <property type="entry name" value="HHH_5"/>
    <property type="match status" value="1"/>
</dbReference>
<dbReference type="SUPFAM" id="SSF82771">
    <property type="entry name" value="GIY-YIG endonuclease"/>
    <property type="match status" value="1"/>
</dbReference>
<dbReference type="FunFam" id="3.40.1440.10:FF:000001">
    <property type="entry name" value="UvrABC system protein C"/>
    <property type="match status" value="1"/>
</dbReference>
<dbReference type="Pfam" id="PF08459">
    <property type="entry name" value="UvrC_RNaseH_dom"/>
    <property type="match status" value="1"/>
</dbReference>
<evidence type="ECO:0000256" key="1">
    <source>
        <dbReference type="ARBA" id="ARBA00022490"/>
    </source>
</evidence>
<feature type="domain" description="GIY-YIG" evidence="7">
    <location>
        <begin position="14"/>
        <end position="93"/>
    </location>
</feature>
<dbReference type="PANTHER" id="PTHR30562:SF1">
    <property type="entry name" value="UVRABC SYSTEM PROTEIN C"/>
    <property type="match status" value="1"/>
</dbReference>
<protein>
    <submittedName>
        <fullName evidence="9">Excinuclease ABC subunit C</fullName>
    </submittedName>
</protein>
<dbReference type="InterPro" id="IPR010994">
    <property type="entry name" value="RuvA_2-like"/>
</dbReference>
<keyword evidence="10" id="KW-1185">Reference proteome</keyword>
<dbReference type="SUPFAM" id="SSF47781">
    <property type="entry name" value="RuvA domain 2-like"/>
    <property type="match status" value="1"/>
</dbReference>
<name>A0A0F0CQB6_9BACT</name>
<evidence type="ECO:0000256" key="2">
    <source>
        <dbReference type="ARBA" id="ARBA00022763"/>
    </source>
</evidence>
<dbReference type="InterPro" id="IPR038476">
    <property type="entry name" value="UvrC_RNase_H_dom_sf"/>
</dbReference>
<dbReference type="PANTHER" id="PTHR30562">
    <property type="entry name" value="UVRC/OXIDOREDUCTASE"/>
    <property type="match status" value="1"/>
</dbReference>
<dbReference type="InterPro" id="IPR000305">
    <property type="entry name" value="GIY-YIG_endonuc"/>
</dbReference>
<keyword evidence="5" id="KW-0234">DNA repair</keyword>
<reference evidence="9 10" key="1">
    <citation type="submission" date="2015-02" db="EMBL/GenBank/DDBJ databases">
        <title>Single-cell genomics of uncultivated deep-branching MTB reveals a conserved set of magnetosome genes.</title>
        <authorList>
            <person name="Kolinko S."/>
            <person name="Richter M."/>
            <person name="Glockner F.O."/>
            <person name="Brachmann A."/>
            <person name="Schuler D."/>
        </authorList>
    </citation>
    <scope>NUCLEOTIDE SEQUENCE [LARGE SCALE GENOMIC DNA]</scope>
    <source>
        <strain evidence="9">SKK-01</strain>
    </source>
</reference>
<dbReference type="Gene3D" id="1.10.150.20">
    <property type="entry name" value="5' to 3' exonuclease, C-terminal subdomain"/>
    <property type="match status" value="1"/>
</dbReference>
<keyword evidence="1" id="KW-0963">Cytoplasm</keyword>